<dbReference type="PROSITE" id="PS50878">
    <property type="entry name" value="RT_POL"/>
    <property type="match status" value="1"/>
</dbReference>
<evidence type="ECO:0000313" key="4">
    <source>
        <dbReference type="EMBL" id="RLV63378.1"/>
    </source>
</evidence>
<dbReference type="Pfam" id="PF17919">
    <property type="entry name" value="RT_RNaseH_2"/>
    <property type="match status" value="1"/>
</dbReference>
<feature type="domain" description="Reverse transcriptase" evidence="3">
    <location>
        <begin position="162"/>
        <end position="376"/>
    </location>
</feature>
<dbReference type="Gene3D" id="2.40.70.10">
    <property type="entry name" value="Acid Proteases"/>
    <property type="match status" value="1"/>
</dbReference>
<dbReference type="PANTHER" id="PTHR33064">
    <property type="entry name" value="POL PROTEIN"/>
    <property type="match status" value="1"/>
</dbReference>
<dbReference type="OrthoDB" id="9950135at2759"/>
<protein>
    <recommendedName>
        <fullName evidence="2">ribonuclease H</fullName>
        <ecNumber evidence="2">3.1.26.4</ecNumber>
    </recommendedName>
</protein>
<evidence type="ECO:0000256" key="2">
    <source>
        <dbReference type="ARBA" id="ARBA00012180"/>
    </source>
</evidence>
<dbReference type="Proteomes" id="UP000276834">
    <property type="component" value="Unassembled WGS sequence"/>
</dbReference>
<dbReference type="AlphaFoldDB" id="A0A3L8Q819"/>
<feature type="non-terminal residue" evidence="4">
    <location>
        <position position="527"/>
    </location>
</feature>
<dbReference type="Pfam" id="PF00078">
    <property type="entry name" value="RVT_1"/>
    <property type="match status" value="1"/>
</dbReference>
<accession>A0A3L8Q819</accession>
<dbReference type="SUPFAM" id="SSF50630">
    <property type="entry name" value="Acid proteases"/>
    <property type="match status" value="1"/>
</dbReference>
<dbReference type="Gene3D" id="3.10.20.370">
    <property type="match status" value="1"/>
</dbReference>
<comment type="similarity">
    <text evidence="1">Belongs to the beta type-B retroviral polymerase family. HERV class-II K(HML-2) pol subfamily.</text>
</comment>
<dbReference type="InterPro" id="IPR051320">
    <property type="entry name" value="Viral_Replic_Matur_Polypro"/>
</dbReference>
<evidence type="ECO:0000259" key="3">
    <source>
        <dbReference type="PROSITE" id="PS50878"/>
    </source>
</evidence>
<dbReference type="PANTHER" id="PTHR33064:SF37">
    <property type="entry name" value="RIBONUCLEASE H"/>
    <property type="match status" value="1"/>
</dbReference>
<dbReference type="SUPFAM" id="SSF56672">
    <property type="entry name" value="DNA/RNA polymerases"/>
    <property type="match status" value="1"/>
</dbReference>
<dbReference type="GO" id="GO:0004523">
    <property type="term" value="F:RNA-DNA hybrid ribonuclease activity"/>
    <property type="evidence" value="ECO:0007669"/>
    <property type="project" value="UniProtKB-EC"/>
</dbReference>
<evidence type="ECO:0000313" key="5">
    <source>
        <dbReference type="Proteomes" id="UP000276834"/>
    </source>
</evidence>
<dbReference type="InterPro" id="IPR021109">
    <property type="entry name" value="Peptidase_aspartic_dom_sf"/>
</dbReference>
<dbReference type="Gene3D" id="3.10.10.10">
    <property type="entry name" value="HIV Type 1 Reverse Transcriptase, subunit A, domain 1"/>
    <property type="match status" value="1"/>
</dbReference>
<reference evidence="4 5" key="1">
    <citation type="journal article" date="2018" name="Proc. R. Soc. B">
        <title>A non-coding region near Follistatin controls head colour polymorphism in the Gouldian finch.</title>
        <authorList>
            <person name="Toomey M.B."/>
            <person name="Marques C.I."/>
            <person name="Andrade P."/>
            <person name="Araujo P.M."/>
            <person name="Sabatino S."/>
            <person name="Gazda M.A."/>
            <person name="Afonso S."/>
            <person name="Lopes R.J."/>
            <person name="Corbo J.C."/>
            <person name="Carneiro M."/>
        </authorList>
    </citation>
    <scope>NUCLEOTIDE SEQUENCE [LARGE SCALE GENOMIC DNA]</scope>
    <source>
        <strain evidence="4">Red01</strain>
        <tissue evidence="4">Muscle</tissue>
    </source>
</reference>
<sequence>MYSVLNYLQGPIGDKQTTIVRATGKEENRPFLQPLDLCFGNKVLMHEFLYVPECPIRLLGRDVLAKLDVVITFENGEILMKIPESKTGQILMIKEKPAPSIPREVEDIVISSVWETDTPGKSKLAQPIHVELKEGAKAVQVKQYPIKPEARQGIVKIIDKFLKHKTLEECESEYNAHIFPVRKPNGEYRLVQDLRAINEITKDIYPVVANPYTLLTSVKETYNTVIDLKDAFFCIPLDKESRNLFAFEWENPGNGRKTQLTWTRLPQGFKSSPTLFRNQLAKELETWTARGQVLREQYLLLQYVDDILIATEEKTTCIKDITYLKKKHKLPNRLCYLGCEISQGQQKLGTNSIQAIHAIPEPQNLHELRVFLGMTGWCRLLIMDYGLIAKPLYKTQPFTWGKSQEEAFLKQKEVLTISPALGLPHLSKDFQLFVHERLRLALGVLTQRLGSWKRPVGYFSKQLDNISARWPSCLQAVAATVILIQEARKLTMGRHIDVYVPHMPKYSSEDEKFGHLPNARKNAEGWY</sequence>
<organism evidence="4 5">
    <name type="scientific">Chloebia gouldiae</name>
    <name type="common">Gouldian finch</name>
    <name type="synonym">Erythrura gouldiae</name>
    <dbReference type="NCBI Taxonomy" id="44316"/>
    <lineage>
        <taxon>Eukaryota</taxon>
        <taxon>Metazoa</taxon>
        <taxon>Chordata</taxon>
        <taxon>Craniata</taxon>
        <taxon>Vertebrata</taxon>
        <taxon>Euteleostomi</taxon>
        <taxon>Archelosauria</taxon>
        <taxon>Archosauria</taxon>
        <taxon>Dinosauria</taxon>
        <taxon>Saurischia</taxon>
        <taxon>Theropoda</taxon>
        <taxon>Coelurosauria</taxon>
        <taxon>Aves</taxon>
        <taxon>Neognathae</taxon>
        <taxon>Neoaves</taxon>
        <taxon>Telluraves</taxon>
        <taxon>Australaves</taxon>
        <taxon>Passeriformes</taxon>
        <taxon>Passeroidea</taxon>
        <taxon>Passeridae</taxon>
        <taxon>Chloebia</taxon>
    </lineage>
</organism>
<dbReference type="InterPro" id="IPR041577">
    <property type="entry name" value="RT_RNaseH_2"/>
</dbReference>
<gene>
    <name evidence="4" type="ORF">DV515_00018332</name>
</gene>
<dbReference type="EC" id="3.1.26.4" evidence="2"/>
<comment type="caution">
    <text evidence="4">The sequence shown here is derived from an EMBL/GenBank/DDBJ whole genome shotgun (WGS) entry which is preliminary data.</text>
</comment>
<dbReference type="EMBL" id="QUSF01002944">
    <property type="protein sequence ID" value="RLV63378.1"/>
    <property type="molecule type" value="Genomic_DNA"/>
</dbReference>
<evidence type="ECO:0000256" key="1">
    <source>
        <dbReference type="ARBA" id="ARBA00010879"/>
    </source>
</evidence>
<name>A0A3L8Q819_CHLGU</name>
<keyword evidence="5" id="KW-1185">Reference proteome</keyword>
<dbReference type="InterPro" id="IPR043128">
    <property type="entry name" value="Rev_trsase/Diguanyl_cyclase"/>
</dbReference>
<proteinExistence type="inferred from homology"/>
<dbReference type="Gene3D" id="3.30.70.270">
    <property type="match status" value="2"/>
</dbReference>
<dbReference type="InterPro" id="IPR000477">
    <property type="entry name" value="RT_dom"/>
</dbReference>
<dbReference type="InterPro" id="IPR043502">
    <property type="entry name" value="DNA/RNA_pol_sf"/>
</dbReference>